<protein>
    <recommendedName>
        <fullName evidence="7">DUF3943 domain-containing protein</fullName>
    </recommendedName>
</protein>
<dbReference type="STRING" id="550540.Fbal_2171"/>
<evidence type="ECO:0000313" key="6">
    <source>
        <dbReference type="Proteomes" id="UP000006683"/>
    </source>
</evidence>
<sequence>MGRYVWGMCGWLCLLLATLGAQAAAGQAEDNEAIYRPAITNSSWEQKTVSPVVYRAPYSVALFNAPHGEDRERLNSQSKLVGAFIVTTAGVLALLPSDFTQWEDSDEPLHKRWWDNVRAGPTWDRDEWYLNWLGHPYLGGMFYQVARKSGYRQWDAFIYSALMSTFGWEYGVEAFAEVPSIQDLVMTPLLGWVYGEWAFQKEREIIQRGSTVWGSRFLGNTALLFLDPIDALGASVNNLFGREVFIAGTGYWGYQEAPRATGESDKQVYLQLNYRLGSGKPVTGGRYVPSSAYTTHSKDPVDSSIISVSLGTTYLNLDSRWQVANGWAPTYTFGIHFYPSLSARLSYSRAKLNSTRGGSQVIYENYSADMQYYFRAQQQLRPFVTLGFGETLLEEEQDTSAFQWNGGLGLHLKLNRHWAFQMDWRHFYGTRNHHQDDLITGQVIYRFGRGENGQL</sequence>
<dbReference type="KEGG" id="fbl:Fbal_2171"/>
<feature type="chain" id="PRO_5003151205" description="DUF3943 domain-containing protein" evidence="2">
    <location>
        <begin position="24"/>
        <end position="455"/>
    </location>
</feature>
<evidence type="ECO:0000256" key="2">
    <source>
        <dbReference type="SAM" id="SignalP"/>
    </source>
</evidence>
<keyword evidence="6" id="KW-1185">Reference proteome</keyword>
<proteinExistence type="predicted"/>
<dbReference type="EMBL" id="CP002209">
    <property type="protein sequence ID" value="ADN76374.1"/>
    <property type="molecule type" value="Genomic_DNA"/>
</dbReference>
<reference evidence="5 6" key="1">
    <citation type="journal article" date="2010" name="Stand. Genomic Sci.">
        <title>Complete genome sequence of Ferrimonas balearica type strain (PAT).</title>
        <authorList>
            <person name="Nolan M."/>
            <person name="Sikorski J."/>
            <person name="Davenport K."/>
            <person name="Lucas S."/>
            <person name="Glavina Del Rio T."/>
            <person name="Tice H."/>
            <person name="Cheng J."/>
            <person name="Goodwin L."/>
            <person name="Pitluck S."/>
            <person name="Liolios K."/>
            <person name="Ivanova N."/>
            <person name="Mavromatis K."/>
            <person name="Ovchinnikova G."/>
            <person name="Pati A."/>
            <person name="Chen A."/>
            <person name="Palaniappan K."/>
            <person name="Land M."/>
            <person name="Hauser L."/>
            <person name="Chang Y."/>
            <person name="Jeffries C."/>
            <person name="Tapia R."/>
            <person name="Brettin T."/>
            <person name="Detter J."/>
            <person name="Han C."/>
            <person name="Yasawong M."/>
            <person name="Rohde M."/>
            <person name="Tindall B."/>
            <person name="Goker M."/>
            <person name="Woyke T."/>
            <person name="Bristow J."/>
            <person name="Eisen J."/>
            <person name="Markowitz V."/>
            <person name="Hugenholtz P."/>
            <person name="Kyrpides N."/>
            <person name="Klenk H."/>
            <person name="Lapidus A."/>
        </authorList>
    </citation>
    <scope>NUCLEOTIDE SEQUENCE [LARGE SCALE GENOMIC DNA]</scope>
    <source>
        <strain evidence="6">DSM 9799 / CCM 4581 / KCTC 23876 / PAT</strain>
    </source>
</reference>
<evidence type="ECO:0000313" key="5">
    <source>
        <dbReference type="EMBL" id="ADN76374.1"/>
    </source>
</evidence>
<name>E1SVP3_FERBD</name>
<evidence type="ECO:0000259" key="3">
    <source>
        <dbReference type="Pfam" id="PF13084"/>
    </source>
</evidence>
<feature type="domain" description="DUF3943" evidence="3">
    <location>
        <begin position="120"/>
        <end position="229"/>
    </location>
</feature>
<evidence type="ECO:0000256" key="1">
    <source>
        <dbReference type="ARBA" id="ARBA00022729"/>
    </source>
</evidence>
<dbReference type="InterPro" id="IPR027385">
    <property type="entry name" value="Beta-barrel_OMP"/>
</dbReference>
<dbReference type="Pfam" id="PF13505">
    <property type="entry name" value="OMP_b-brl"/>
    <property type="match status" value="1"/>
</dbReference>
<accession>E1SVP3</accession>
<dbReference type="Proteomes" id="UP000006683">
    <property type="component" value="Chromosome"/>
</dbReference>
<gene>
    <name evidence="5" type="ordered locus">Fbal_2171</name>
</gene>
<dbReference type="OrthoDB" id="9152616at2"/>
<dbReference type="eggNOG" id="COG3047">
    <property type="taxonomic scope" value="Bacteria"/>
</dbReference>
<dbReference type="InterPro" id="IPR025079">
    <property type="entry name" value="DUF3943"/>
</dbReference>
<evidence type="ECO:0000259" key="4">
    <source>
        <dbReference type="Pfam" id="PF13505"/>
    </source>
</evidence>
<evidence type="ECO:0008006" key="7">
    <source>
        <dbReference type="Google" id="ProtNLM"/>
    </source>
</evidence>
<dbReference type="Gene3D" id="2.40.160.20">
    <property type="match status" value="1"/>
</dbReference>
<feature type="domain" description="Outer membrane protein beta-barrel" evidence="4">
    <location>
        <begin position="308"/>
        <end position="443"/>
    </location>
</feature>
<dbReference type="SUPFAM" id="SSF56925">
    <property type="entry name" value="OMPA-like"/>
    <property type="match status" value="1"/>
</dbReference>
<organism evidence="5 6">
    <name type="scientific">Ferrimonas balearica (strain DSM 9799 / CCM 4581 / KCTC 23876 / PAT)</name>
    <dbReference type="NCBI Taxonomy" id="550540"/>
    <lineage>
        <taxon>Bacteria</taxon>
        <taxon>Pseudomonadati</taxon>
        <taxon>Pseudomonadota</taxon>
        <taxon>Gammaproteobacteria</taxon>
        <taxon>Alteromonadales</taxon>
        <taxon>Ferrimonadaceae</taxon>
        <taxon>Ferrimonas</taxon>
    </lineage>
</organism>
<keyword evidence="1 2" id="KW-0732">Signal</keyword>
<dbReference type="Pfam" id="PF13084">
    <property type="entry name" value="DUF3943"/>
    <property type="match status" value="1"/>
</dbReference>
<dbReference type="AlphaFoldDB" id="E1SVP3"/>
<feature type="signal peptide" evidence="2">
    <location>
        <begin position="1"/>
        <end position="23"/>
    </location>
</feature>
<dbReference type="HOGENOM" id="CLU_590338_0_0_6"/>
<dbReference type="InterPro" id="IPR011250">
    <property type="entry name" value="OMP/PagP_B-barrel"/>
</dbReference>